<dbReference type="GO" id="GO:0015137">
    <property type="term" value="F:citrate transmembrane transporter activity"/>
    <property type="evidence" value="ECO:0007669"/>
    <property type="project" value="TreeGrafter"/>
</dbReference>
<evidence type="ECO:0000256" key="4">
    <source>
        <dbReference type="ARBA" id="ARBA00022989"/>
    </source>
</evidence>
<dbReference type="Proteomes" id="UP000268350">
    <property type="component" value="Unassembled WGS sequence"/>
</dbReference>
<dbReference type="PANTHER" id="PTHR10283">
    <property type="entry name" value="SOLUTE CARRIER FAMILY 13 MEMBER"/>
    <property type="match status" value="1"/>
</dbReference>
<evidence type="ECO:0000256" key="3">
    <source>
        <dbReference type="ARBA" id="ARBA00022692"/>
    </source>
</evidence>
<dbReference type="OMA" id="MLAINSW"/>
<proteinExistence type="inferred from homology"/>
<gene>
    <name evidence="7" type="ORF">DGUA_6G016463</name>
</gene>
<evidence type="ECO:0000256" key="2">
    <source>
        <dbReference type="ARBA" id="ARBA00006772"/>
    </source>
</evidence>
<dbReference type="GO" id="GO:0015141">
    <property type="term" value="F:succinate transmembrane transporter activity"/>
    <property type="evidence" value="ECO:0007669"/>
    <property type="project" value="TreeGrafter"/>
</dbReference>
<dbReference type="InterPro" id="IPR001898">
    <property type="entry name" value="SLC13A/DASS"/>
</dbReference>
<evidence type="ECO:0000313" key="8">
    <source>
        <dbReference type="Proteomes" id="UP000268350"/>
    </source>
</evidence>
<feature type="transmembrane region" description="Helical" evidence="6">
    <location>
        <begin position="519"/>
        <end position="537"/>
    </location>
</feature>
<keyword evidence="4 6" id="KW-1133">Transmembrane helix</keyword>
<protein>
    <submittedName>
        <fullName evidence="7">Blast:Protein I'm not dead yet 2</fullName>
    </submittedName>
</protein>
<feature type="transmembrane region" description="Helical" evidence="6">
    <location>
        <begin position="96"/>
        <end position="117"/>
    </location>
</feature>
<accession>A0A3B0KFZ9</accession>
<organism evidence="7 8">
    <name type="scientific">Drosophila guanche</name>
    <name type="common">Fruit fly</name>
    <dbReference type="NCBI Taxonomy" id="7266"/>
    <lineage>
        <taxon>Eukaryota</taxon>
        <taxon>Metazoa</taxon>
        <taxon>Ecdysozoa</taxon>
        <taxon>Arthropoda</taxon>
        <taxon>Hexapoda</taxon>
        <taxon>Insecta</taxon>
        <taxon>Pterygota</taxon>
        <taxon>Neoptera</taxon>
        <taxon>Endopterygota</taxon>
        <taxon>Diptera</taxon>
        <taxon>Brachycera</taxon>
        <taxon>Muscomorpha</taxon>
        <taxon>Ephydroidea</taxon>
        <taxon>Drosophilidae</taxon>
        <taxon>Drosophila</taxon>
        <taxon>Sophophora</taxon>
    </lineage>
</organism>
<feature type="transmembrane region" description="Helical" evidence="6">
    <location>
        <begin position="205"/>
        <end position="231"/>
    </location>
</feature>
<comment type="similarity">
    <text evidence="2">Belongs to the SLC13A/DASS transporter (TC 2.A.47) family. NADC subfamily.</text>
</comment>
<sequence>MAEPGENEKIPAKQSLGKCCSFHWRGKASLLMPLLTLPLLIHGILEKEPAFRCMYLVCNMALFWITEAIPLYLTSLFPVVFLPLFDILSSERVCKLYFSDTVVMFIGGLIIALAIEYSNLHQRIAMKTILIVGCSPRRLHFGLVMVTCFISLWISNSAATAMMCPIVKAVLNELHSQNIFTVFKTQEEEPMEEGDPPHPSTISMAFYFGIAYASTIGGCGTLIGTGTNLTFKGLYDTRFPKSATSIDFPIFMAYAVPLVVIVNVLLLYFSLQFTHMGLFRGKSVTGQEVKRGSMGQDVVKTVIKARHAELGPMTCHEIQVTLLFILMVVLLFTRKPGFVPGWGDFLNAQKIGSGPPVWLPVIMLFALPTQYKFFKYCCGNPPFTGQSMDALLSWVYIHKNTPWGLCFLLGGGFALAEGSKVSGMAKMLGDSLGFASKMPNILVEGMCIFIGLFCTAFSSNVAICNILIPIFSEMALAIKMHPLKLTLPPSLAISMAYHLPVSTPPNAIISGYAGIKTKYLAVAGILPTVWAFVILMLNSQWGKVIFPETSKFPDWAKKS</sequence>
<feature type="transmembrane region" description="Helical" evidence="6">
    <location>
        <begin position="57"/>
        <end position="84"/>
    </location>
</feature>
<name>A0A3B0KFZ9_DROGU</name>
<comment type="subcellular location">
    <subcellularLocation>
        <location evidence="1">Membrane</location>
        <topology evidence="1">Multi-pass membrane protein</topology>
    </subcellularLocation>
</comment>
<keyword evidence="3 6" id="KW-0812">Transmembrane</keyword>
<keyword evidence="5 6" id="KW-0472">Membrane</keyword>
<dbReference type="PANTHER" id="PTHR10283:SF82">
    <property type="entry name" value="SOLUTE CARRIER FAMILY 13 MEMBER 2"/>
    <property type="match status" value="1"/>
</dbReference>
<evidence type="ECO:0000256" key="1">
    <source>
        <dbReference type="ARBA" id="ARBA00004141"/>
    </source>
</evidence>
<dbReference type="EMBL" id="OUUW01000008">
    <property type="protein sequence ID" value="SPP83971.1"/>
    <property type="molecule type" value="Genomic_DNA"/>
</dbReference>
<feature type="transmembrane region" description="Helical" evidence="6">
    <location>
        <begin position="441"/>
        <end position="471"/>
    </location>
</feature>
<reference evidence="8" key="1">
    <citation type="submission" date="2018-01" db="EMBL/GenBank/DDBJ databases">
        <authorList>
            <person name="Alioto T."/>
            <person name="Alioto T."/>
        </authorList>
    </citation>
    <scope>NUCLEOTIDE SEQUENCE [LARGE SCALE GENOMIC DNA]</scope>
</reference>
<dbReference type="Pfam" id="PF00939">
    <property type="entry name" value="Na_sulph_symp"/>
    <property type="match status" value="1"/>
</dbReference>
<evidence type="ECO:0000256" key="5">
    <source>
        <dbReference type="ARBA" id="ARBA00023136"/>
    </source>
</evidence>
<dbReference type="GO" id="GO:0005886">
    <property type="term" value="C:plasma membrane"/>
    <property type="evidence" value="ECO:0007669"/>
    <property type="project" value="TreeGrafter"/>
</dbReference>
<evidence type="ECO:0000313" key="7">
    <source>
        <dbReference type="EMBL" id="SPP83971.1"/>
    </source>
</evidence>
<dbReference type="STRING" id="7266.A0A3B0KFZ9"/>
<feature type="transmembrane region" description="Helical" evidence="6">
    <location>
        <begin position="251"/>
        <end position="271"/>
    </location>
</feature>
<dbReference type="OrthoDB" id="6493944at2759"/>
<feature type="transmembrane region" description="Helical" evidence="6">
    <location>
        <begin position="316"/>
        <end position="333"/>
    </location>
</feature>
<keyword evidence="8" id="KW-1185">Reference proteome</keyword>
<feature type="transmembrane region" description="Helical" evidence="6">
    <location>
        <begin position="138"/>
        <end position="155"/>
    </location>
</feature>
<evidence type="ECO:0000256" key="6">
    <source>
        <dbReference type="SAM" id="Phobius"/>
    </source>
</evidence>
<dbReference type="AlphaFoldDB" id="A0A3B0KFZ9"/>